<evidence type="ECO:0000313" key="1">
    <source>
        <dbReference type="EMBL" id="KAJ7675095.1"/>
    </source>
</evidence>
<dbReference type="AlphaFoldDB" id="A0AAD7G7F0"/>
<sequence>NPQLRALFFRLCSLGKGLSYTTQSSAKALQSSGPYCLSSFLTAESDRKSRSAHQVATVYLKEQPSIQRGSKMGKSGSHALSQPLKEMLDHFGRQWCDR</sequence>
<reference evidence="1" key="1">
    <citation type="submission" date="2023-03" db="EMBL/GenBank/DDBJ databases">
        <title>Massive genome expansion in bonnet fungi (Mycena s.s.) driven by repeated elements and novel gene families across ecological guilds.</title>
        <authorList>
            <consortium name="Lawrence Berkeley National Laboratory"/>
            <person name="Harder C.B."/>
            <person name="Miyauchi S."/>
            <person name="Viragh M."/>
            <person name="Kuo A."/>
            <person name="Thoen E."/>
            <person name="Andreopoulos B."/>
            <person name="Lu D."/>
            <person name="Skrede I."/>
            <person name="Drula E."/>
            <person name="Henrissat B."/>
            <person name="Morin E."/>
            <person name="Kohler A."/>
            <person name="Barry K."/>
            <person name="LaButti K."/>
            <person name="Morin E."/>
            <person name="Salamov A."/>
            <person name="Lipzen A."/>
            <person name="Mereny Z."/>
            <person name="Hegedus B."/>
            <person name="Baldrian P."/>
            <person name="Stursova M."/>
            <person name="Weitz H."/>
            <person name="Taylor A."/>
            <person name="Grigoriev I.V."/>
            <person name="Nagy L.G."/>
            <person name="Martin F."/>
            <person name="Kauserud H."/>
        </authorList>
    </citation>
    <scope>NUCLEOTIDE SEQUENCE</scope>
    <source>
        <strain evidence="1">CBHHK067</strain>
    </source>
</reference>
<protein>
    <submittedName>
        <fullName evidence="1">Uncharacterized protein</fullName>
    </submittedName>
</protein>
<organism evidence="1 2">
    <name type="scientific">Mycena rosella</name>
    <name type="common">Pink bonnet</name>
    <name type="synonym">Agaricus rosellus</name>
    <dbReference type="NCBI Taxonomy" id="1033263"/>
    <lineage>
        <taxon>Eukaryota</taxon>
        <taxon>Fungi</taxon>
        <taxon>Dikarya</taxon>
        <taxon>Basidiomycota</taxon>
        <taxon>Agaricomycotina</taxon>
        <taxon>Agaricomycetes</taxon>
        <taxon>Agaricomycetidae</taxon>
        <taxon>Agaricales</taxon>
        <taxon>Marasmiineae</taxon>
        <taxon>Mycenaceae</taxon>
        <taxon>Mycena</taxon>
    </lineage>
</organism>
<name>A0AAD7G7F0_MYCRO</name>
<dbReference type="Proteomes" id="UP001221757">
    <property type="component" value="Unassembled WGS sequence"/>
</dbReference>
<keyword evidence="2" id="KW-1185">Reference proteome</keyword>
<comment type="caution">
    <text evidence="1">The sequence shown here is derived from an EMBL/GenBank/DDBJ whole genome shotgun (WGS) entry which is preliminary data.</text>
</comment>
<proteinExistence type="predicted"/>
<accession>A0AAD7G7F0</accession>
<gene>
    <name evidence="1" type="ORF">B0H17DRAFT_1081748</name>
</gene>
<dbReference type="EMBL" id="JARKIE010000153">
    <property type="protein sequence ID" value="KAJ7675095.1"/>
    <property type="molecule type" value="Genomic_DNA"/>
</dbReference>
<evidence type="ECO:0000313" key="2">
    <source>
        <dbReference type="Proteomes" id="UP001221757"/>
    </source>
</evidence>
<feature type="non-terminal residue" evidence="1">
    <location>
        <position position="1"/>
    </location>
</feature>